<organism evidence="2 3">
    <name type="scientific">Araneus ventricosus</name>
    <name type="common">Orbweaver spider</name>
    <name type="synonym">Epeira ventricosa</name>
    <dbReference type="NCBI Taxonomy" id="182803"/>
    <lineage>
        <taxon>Eukaryota</taxon>
        <taxon>Metazoa</taxon>
        <taxon>Ecdysozoa</taxon>
        <taxon>Arthropoda</taxon>
        <taxon>Chelicerata</taxon>
        <taxon>Arachnida</taxon>
        <taxon>Araneae</taxon>
        <taxon>Araneomorphae</taxon>
        <taxon>Entelegynae</taxon>
        <taxon>Araneoidea</taxon>
        <taxon>Araneidae</taxon>
        <taxon>Araneus</taxon>
    </lineage>
</organism>
<proteinExistence type="predicted"/>
<accession>A0A4Y2TSZ0</accession>
<dbReference type="Proteomes" id="UP000499080">
    <property type="component" value="Unassembled WGS sequence"/>
</dbReference>
<dbReference type="AlphaFoldDB" id="A0A4Y2TSZ0"/>
<evidence type="ECO:0000313" key="2">
    <source>
        <dbReference type="EMBL" id="GBO02266.1"/>
    </source>
</evidence>
<keyword evidence="3" id="KW-1185">Reference proteome</keyword>
<feature type="region of interest" description="Disordered" evidence="1">
    <location>
        <begin position="1"/>
        <end position="28"/>
    </location>
</feature>
<evidence type="ECO:0000256" key="1">
    <source>
        <dbReference type="SAM" id="MobiDB-lite"/>
    </source>
</evidence>
<reference evidence="2 3" key="1">
    <citation type="journal article" date="2019" name="Sci. Rep.">
        <title>Orb-weaving spider Araneus ventricosus genome elucidates the spidroin gene catalogue.</title>
        <authorList>
            <person name="Kono N."/>
            <person name="Nakamura H."/>
            <person name="Ohtoshi R."/>
            <person name="Moran D.A.P."/>
            <person name="Shinohara A."/>
            <person name="Yoshida Y."/>
            <person name="Fujiwara M."/>
            <person name="Mori M."/>
            <person name="Tomita M."/>
            <person name="Arakawa K."/>
        </authorList>
    </citation>
    <scope>NUCLEOTIDE SEQUENCE [LARGE SCALE GENOMIC DNA]</scope>
</reference>
<sequence>MKRHTTKPQIPALITPNELGPPTESLAPEDPSRVFLQVGAECEVNKKDPDSFNHVWKQSPMPKCLPCIRLLCRAKKILTAKNEKLGSKVNNPASADKIAKISELPYPISECYFCEGPAYFLDTFDHWRGKGKYHGEKNDNLWLELRTMEQDVFEDKLEAIGRT</sequence>
<comment type="caution">
    <text evidence="2">The sequence shown here is derived from an EMBL/GenBank/DDBJ whole genome shotgun (WGS) entry which is preliminary data.</text>
</comment>
<protein>
    <submittedName>
        <fullName evidence="2">Uncharacterized protein</fullName>
    </submittedName>
</protein>
<dbReference type="EMBL" id="BGPR01030041">
    <property type="protein sequence ID" value="GBO02266.1"/>
    <property type="molecule type" value="Genomic_DNA"/>
</dbReference>
<gene>
    <name evidence="2" type="ORF">AVEN_215049_1</name>
</gene>
<name>A0A4Y2TSZ0_ARAVE</name>
<evidence type="ECO:0000313" key="3">
    <source>
        <dbReference type="Proteomes" id="UP000499080"/>
    </source>
</evidence>